<name>A0A7S3L4S6_9STRA</name>
<dbReference type="Gene3D" id="1.10.490.10">
    <property type="entry name" value="Globins"/>
    <property type="match status" value="1"/>
</dbReference>
<dbReference type="AlphaFoldDB" id="A0A7S3L4S6"/>
<dbReference type="InterPro" id="IPR009050">
    <property type="entry name" value="Globin-like_sf"/>
</dbReference>
<protein>
    <submittedName>
        <fullName evidence="2">Uncharacterized protein</fullName>
    </submittedName>
</protein>
<organism evidence="2">
    <name type="scientific">Amphora coffeiformis</name>
    <dbReference type="NCBI Taxonomy" id="265554"/>
    <lineage>
        <taxon>Eukaryota</taxon>
        <taxon>Sar</taxon>
        <taxon>Stramenopiles</taxon>
        <taxon>Ochrophyta</taxon>
        <taxon>Bacillariophyta</taxon>
        <taxon>Bacillariophyceae</taxon>
        <taxon>Bacillariophycidae</taxon>
        <taxon>Thalassiophysales</taxon>
        <taxon>Catenulaceae</taxon>
        <taxon>Amphora</taxon>
    </lineage>
</organism>
<dbReference type="GO" id="GO:0019825">
    <property type="term" value="F:oxygen binding"/>
    <property type="evidence" value="ECO:0007669"/>
    <property type="project" value="InterPro"/>
</dbReference>
<accession>A0A7S3L4S6</accession>
<feature type="compositionally biased region" description="Low complexity" evidence="1">
    <location>
        <begin position="40"/>
        <end position="72"/>
    </location>
</feature>
<dbReference type="EMBL" id="HBIM01009369">
    <property type="protein sequence ID" value="CAE0410457.1"/>
    <property type="molecule type" value="Transcribed_RNA"/>
</dbReference>
<sequence>MMKLDNSKRMAALKGLLKEEKKKTKEKKDKKDQKKSSVCSTSARSTISKSSEGSVSTEGKSTSATSKTSTTSRGLSRQRKVMSRGRSARGLTEDSLQEEQMSMMNPKSALKLQSSWEHVQQTLSEYEFRVGEELIMAMLELNPNLLRAMGIKSFRSEEFEAACKRLTHHVDYFIHMTGPSVSQELQVLDISSELEHDHIDPAVLAEALPTAMKAILGANSYTPEMQELWGFTFAKHIIRMTRDGDDSAGDFGL</sequence>
<proteinExistence type="predicted"/>
<dbReference type="SUPFAM" id="SSF46458">
    <property type="entry name" value="Globin-like"/>
    <property type="match status" value="1"/>
</dbReference>
<gene>
    <name evidence="2" type="ORF">ACOF00016_LOCUS7932</name>
</gene>
<feature type="compositionally biased region" description="Basic residues" evidence="1">
    <location>
        <begin position="76"/>
        <end position="87"/>
    </location>
</feature>
<feature type="compositionally biased region" description="Basic and acidic residues" evidence="1">
    <location>
        <begin position="16"/>
        <end position="35"/>
    </location>
</feature>
<dbReference type="InterPro" id="IPR012292">
    <property type="entry name" value="Globin/Proto"/>
</dbReference>
<evidence type="ECO:0000313" key="2">
    <source>
        <dbReference type="EMBL" id="CAE0410457.1"/>
    </source>
</evidence>
<feature type="region of interest" description="Disordered" evidence="1">
    <location>
        <begin position="1"/>
        <end position="96"/>
    </location>
</feature>
<reference evidence="2" key="1">
    <citation type="submission" date="2021-01" db="EMBL/GenBank/DDBJ databases">
        <authorList>
            <person name="Corre E."/>
            <person name="Pelletier E."/>
            <person name="Niang G."/>
            <person name="Scheremetjew M."/>
            <person name="Finn R."/>
            <person name="Kale V."/>
            <person name="Holt S."/>
            <person name="Cochrane G."/>
            <person name="Meng A."/>
            <person name="Brown T."/>
            <person name="Cohen L."/>
        </authorList>
    </citation>
    <scope>NUCLEOTIDE SEQUENCE</scope>
    <source>
        <strain evidence="2">CCMP127</strain>
    </source>
</reference>
<evidence type="ECO:0000256" key="1">
    <source>
        <dbReference type="SAM" id="MobiDB-lite"/>
    </source>
</evidence>
<dbReference type="GO" id="GO:0020037">
    <property type="term" value="F:heme binding"/>
    <property type="evidence" value="ECO:0007669"/>
    <property type="project" value="InterPro"/>
</dbReference>